<evidence type="ECO:0000313" key="1">
    <source>
        <dbReference type="EMBL" id="POY42238.1"/>
    </source>
</evidence>
<name>A0ABX4ZRU2_9PAST</name>
<accession>A0ABX4ZRU2</accession>
<reference evidence="1 2" key="1">
    <citation type="submission" date="2018-02" db="EMBL/GenBank/DDBJ databases">
        <title>Classification genera of Pasteurellaceae by whole genome sequence comparison.</title>
        <authorList>
            <person name="Christensen H."/>
        </authorList>
    </citation>
    <scope>NUCLEOTIDE SEQUENCE [LARGE SCALE GENOMIC DNA]</scope>
    <source>
        <strain evidence="1 2">20186H4H1</strain>
    </source>
</reference>
<dbReference type="RefSeq" id="WP_103855443.1">
    <property type="nucleotide sequence ID" value="NZ_CBCSDH010000011.1"/>
</dbReference>
<organism evidence="1 2">
    <name type="scientific">Avibacterium endocarditidis</name>
    <dbReference type="NCBI Taxonomy" id="380674"/>
    <lineage>
        <taxon>Bacteria</taxon>
        <taxon>Pseudomonadati</taxon>
        <taxon>Pseudomonadota</taxon>
        <taxon>Gammaproteobacteria</taxon>
        <taxon>Pasteurellales</taxon>
        <taxon>Pasteurellaceae</taxon>
        <taxon>Avibacterium</taxon>
    </lineage>
</organism>
<comment type="caution">
    <text evidence="1">The sequence shown here is derived from an EMBL/GenBank/DDBJ whole genome shotgun (WGS) entry which is preliminary data.</text>
</comment>
<sequence>MSCNPNVISIISPASIDPKGFSVGSKAVLVSAYGLNALDTITFKRVNYCSNQGNYKSEGCCIIEPTPAEIASAIPYQLGYCTPTLSAKRSTLVIRYTGNYIPVVNNQHSPDLTVTIEPINGTDFSDKELGIVPCGYQASVPLPISLDDGDCCGVMFMGYLFHPNETRDPEATVKIYDCEKFVGYAYPTAGDGHTLPIEECNGTIVGYAVNNSPTAPEIIQCN</sequence>
<gene>
    <name evidence="1" type="ORF">C3Z13_06910</name>
</gene>
<protein>
    <submittedName>
        <fullName evidence="1">Uncharacterized protein</fullName>
    </submittedName>
</protein>
<keyword evidence="2" id="KW-1185">Reference proteome</keyword>
<dbReference type="EMBL" id="PQVI01000086">
    <property type="protein sequence ID" value="POY42238.1"/>
    <property type="molecule type" value="Genomic_DNA"/>
</dbReference>
<proteinExistence type="predicted"/>
<evidence type="ECO:0000313" key="2">
    <source>
        <dbReference type="Proteomes" id="UP000237229"/>
    </source>
</evidence>
<dbReference type="Proteomes" id="UP000237229">
    <property type="component" value="Unassembled WGS sequence"/>
</dbReference>